<proteinExistence type="predicted"/>
<feature type="region of interest" description="Disordered" evidence="1">
    <location>
        <begin position="1"/>
        <end position="168"/>
    </location>
</feature>
<keyword evidence="4" id="KW-1185">Reference proteome</keyword>
<dbReference type="EMBL" id="RCNU01000017">
    <property type="protein sequence ID" value="RWQ91715.1"/>
    <property type="molecule type" value="Genomic_DNA"/>
</dbReference>
<gene>
    <name evidence="3" type="ORF">C8Q69DRAFT_510684</name>
</gene>
<feature type="compositionally biased region" description="Basic residues" evidence="1">
    <location>
        <begin position="153"/>
        <end position="168"/>
    </location>
</feature>
<feature type="compositionally biased region" description="Basic and acidic residues" evidence="1">
    <location>
        <begin position="302"/>
        <end position="311"/>
    </location>
</feature>
<sequence length="393" mass="42287">MPPPRLPPTPSMSGELIIKDQPFPEGSESFFSLPPAALPSSAAAGTGDRESKMDATAYRPTSPTSPHAASTARNANPPRRTSTKRPLEGFDLPPPPTRTRKIIQMKPKAQAPAKTETEAKAKDAGKTQSTGSSQTNNASKKKQPSATSAAGRKIARKTAHSLIERRRRSKMNEEFATLKDMIPACKGQEMHKLAILQASIDYVNYLEQCISDMKTADNRNMGRSTRPPPGPPSPTSPDFFTGSHQSGESVPSASASPELMPDRSQISTMSPSLSPRSHHNQAQLPVELRGGMLPSPALGPSRSRENSIRSPEHSWIVSNAPSVSASPAIQPQRSSVSYRDSDVDHEASAALLMLNMDRRGTLDSTKEVLPSSLAPSSDNNRKMGMSVRDLLIS</sequence>
<feature type="region of interest" description="Disordered" evidence="1">
    <location>
        <begin position="216"/>
        <end position="311"/>
    </location>
</feature>
<name>A0A443HIV2_BYSSP</name>
<dbReference type="OrthoDB" id="690068at2759"/>
<dbReference type="PROSITE" id="PS50888">
    <property type="entry name" value="BHLH"/>
    <property type="match status" value="1"/>
</dbReference>
<evidence type="ECO:0000313" key="3">
    <source>
        <dbReference type="EMBL" id="RWQ91715.1"/>
    </source>
</evidence>
<dbReference type="InterPro" id="IPR036638">
    <property type="entry name" value="HLH_DNA-bd_sf"/>
</dbReference>
<dbReference type="Proteomes" id="UP000283841">
    <property type="component" value="Unassembled WGS sequence"/>
</dbReference>
<dbReference type="GO" id="GO:0046983">
    <property type="term" value="F:protein dimerization activity"/>
    <property type="evidence" value="ECO:0007669"/>
    <property type="project" value="InterPro"/>
</dbReference>
<accession>A0A443HIV2</accession>
<dbReference type="InterPro" id="IPR011598">
    <property type="entry name" value="bHLH_dom"/>
</dbReference>
<evidence type="ECO:0000313" key="4">
    <source>
        <dbReference type="Proteomes" id="UP000283841"/>
    </source>
</evidence>
<feature type="compositionally biased region" description="Basic and acidic residues" evidence="1">
    <location>
        <begin position="115"/>
        <end position="125"/>
    </location>
</feature>
<feature type="region of interest" description="Disordered" evidence="1">
    <location>
        <begin position="366"/>
        <end position="393"/>
    </location>
</feature>
<protein>
    <submittedName>
        <fullName evidence="3">Putative HLH transcription factor</fullName>
    </submittedName>
</protein>
<feature type="compositionally biased region" description="Polar residues" evidence="1">
    <location>
        <begin position="242"/>
        <end position="255"/>
    </location>
</feature>
<dbReference type="Pfam" id="PF00010">
    <property type="entry name" value="HLH"/>
    <property type="match status" value="1"/>
</dbReference>
<comment type="caution">
    <text evidence="3">The sequence shown here is derived from an EMBL/GenBank/DDBJ whole genome shotgun (WGS) entry which is preliminary data.</text>
</comment>
<feature type="compositionally biased region" description="Pro residues" evidence="1">
    <location>
        <begin position="226"/>
        <end position="235"/>
    </location>
</feature>
<organism evidence="3 4">
    <name type="scientific">Byssochlamys spectabilis</name>
    <name type="common">Paecilomyces variotii</name>
    <dbReference type="NCBI Taxonomy" id="264951"/>
    <lineage>
        <taxon>Eukaryota</taxon>
        <taxon>Fungi</taxon>
        <taxon>Dikarya</taxon>
        <taxon>Ascomycota</taxon>
        <taxon>Pezizomycotina</taxon>
        <taxon>Eurotiomycetes</taxon>
        <taxon>Eurotiomycetidae</taxon>
        <taxon>Eurotiales</taxon>
        <taxon>Thermoascaceae</taxon>
        <taxon>Paecilomyces</taxon>
    </lineage>
</organism>
<dbReference type="VEuPathDB" id="FungiDB:C8Q69DRAFT_510684"/>
<reference evidence="3 4" key="1">
    <citation type="journal article" date="2018" name="Front. Microbiol.">
        <title>Genomic and genetic insights into a cosmopolitan fungus, Paecilomyces variotii (Eurotiales).</title>
        <authorList>
            <person name="Urquhart A.S."/>
            <person name="Mondo S.J."/>
            <person name="Makela M.R."/>
            <person name="Hane J.K."/>
            <person name="Wiebenga A."/>
            <person name="He G."/>
            <person name="Mihaltcheva S."/>
            <person name="Pangilinan J."/>
            <person name="Lipzen A."/>
            <person name="Barry K."/>
            <person name="de Vries R.P."/>
            <person name="Grigoriev I.V."/>
            <person name="Idnurm A."/>
        </authorList>
    </citation>
    <scope>NUCLEOTIDE SEQUENCE [LARGE SCALE GENOMIC DNA]</scope>
    <source>
        <strain evidence="3 4">CBS 101075</strain>
    </source>
</reference>
<dbReference type="AlphaFoldDB" id="A0A443HIV2"/>
<dbReference type="CDD" id="cd00083">
    <property type="entry name" value="bHLH_SF"/>
    <property type="match status" value="1"/>
</dbReference>
<feature type="domain" description="BHLH" evidence="2">
    <location>
        <begin position="155"/>
        <end position="206"/>
    </location>
</feature>
<feature type="compositionally biased region" description="Pro residues" evidence="1">
    <location>
        <begin position="1"/>
        <end position="10"/>
    </location>
</feature>
<dbReference type="PANTHER" id="PTHR46266:SF4">
    <property type="entry name" value="TRANSCRIPTION FACTOR TT8"/>
    <property type="match status" value="1"/>
</dbReference>
<dbReference type="SMART" id="SM00353">
    <property type="entry name" value="HLH"/>
    <property type="match status" value="1"/>
</dbReference>
<dbReference type="PANTHER" id="PTHR46266">
    <property type="entry name" value="TRANSCRIPTION FACTOR TT8"/>
    <property type="match status" value="1"/>
</dbReference>
<feature type="compositionally biased region" description="Low complexity" evidence="1">
    <location>
        <begin position="29"/>
        <end position="44"/>
    </location>
</feature>
<feature type="compositionally biased region" description="Polar residues" evidence="1">
    <location>
        <begin position="264"/>
        <end position="283"/>
    </location>
</feature>
<dbReference type="STRING" id="264951.A0A443HIV2"/>
<evidence type="ECO:0000259" key="2">
    <source>
        <dbReference type="PROSITE" id="PS50888"/>
    </source>
</evidence>
<dbReference type="Gene3D" id="4.10.280.10">
    <property type="entry name" value="Helix-loop-helix DNA-binding domain"/>
    <property type="match status" value="1"/>
</dbReference>
<feature type="compositionally biased region" description="Polar residues" evidence="1">
    <location>
        <begin position="59"/>
        <end position="74"/>
    </location>
</feature>
<dbReference type="RefSeq" id="XP_028481360.1">
    <property type="nucleotide sequence ID" value="XM_028633210.1"/>
</dbReference>
<dbReference type="GeneID" id="39602487"/>
<evidence type="ECO:0000256" key="1">
    <source>
        <dbReference type="SAM" id="MobiDB-lite"/>
    </source>
</evidence>
<feature type="compositionally biased region" description="Polar residues" evidence="1">
    <location>
        <begin position="128"/>
        <end position="148"/>
    </location>
</feature>
<dbReference type="SUPFAM" id="SSF47459">
    <property type="entry name" value="HLH, helix-loop-helix DNA-binding domain"/>
    <property type="match status" value="1"/>
</dbReference>